<organism evidence="1 2">
    <name type="scientific">OM182 bacterium MED-G24</name>
    <dbReference type="NCBI Taxonomy" id="1986255"/>
    <lineage>
        <taxon>Bacteria</taxon>
        <taxon>Pseudomonadati</taxon>
        <taxon>Pseudomonadota</taxon>
        <taxon>Gammaproteobacteria</taxon>
        <taxon>OMG group</taxon>
        <taxon>OM182 clade</taxon>
    </lineage>
</organism>
<dbReference type="PANTHER" id="PTHR20883">
    <property type="entry name" value="PHYTANOYL-COA DIOXYGENASE DOMAIN CONTAINING 1"/>
    <property type="match status" value="1"/>
</dbReference>
<dbReference type="EMBL" id="NTKD01000002">
    <property type="protein sequence ID" value="PDH41881.1"/>
    <property type="molecule type" value="Genomic_DNA"/>
</dbReference>
<protein>
    <recommendedName>
        <fullName evidence="3">Phytanoyl-CoA dioxygenase</fullName>
    </recommendedName>
</protein>
<accession>A0A2A5WZN8</accession>
<dbReference type="Gene3D" id="2.60.120.620">
    <property type="entry name" value="q2cbj1_9rhob like domain"/>
    <property type="match status" value="1"/>
</dbReference>
<gene>
    <name evidence="1" type="ORF">CNE99_00675</name>
</gene>
<name>A0A2A5WZN8_9GAMM</name>
<evidence type="ECO:0000313" key="2">
    <source>
        <dbReference type="Proteomes" id="UP000219327"/>
    </source>
</evidence>
<dbReference type="Proteomes" id="UP000219327">
    <property type="component" value="Unassembled WGS sequence"/>
</dbReference>
<dbReference type="SUPFAM" id="SSF51197">
    <property type="entry name" value="Clavaminate synthase-like"/>
    <property type="match status" value="1"/>
</dbReference>
<dbReference type="InterPro" id="IPR008775">
    <property type="entry name" value="Phytyl_CoA_dOase-like"/>
</dbReference>
<dbReference type="GO" id="GO:0016706">
    <property type="term" value="F:2-oxoglutarate-dependent dioxygenase activity"/>
    <property type="evidence" value="ECO:0007669"/>
    <property type="project" value="UniProtKB-ARBA"/>
</dbReference>
<reference evidence="1 2" key="1">
    <citation type="submission" date="2017-08" db="EMBL/GenBank/DDBJ databases">
        <title>Fine stratification of microbial communities through a metagenomic profile of the photic zone.</title>
        <authorList>
            <person name="Haro-Moreno J.M."/>
            <person name="Lopez-Perez M."/>
            <person name="De La Torre J."/>
            <person name="Picazo A."/>
            <person name="Camacho A."/>
            <person name="Rodriguez-Valera F."/>
        </authorList>
    </citation>
    <scope>NUCLEOTIDE SEQUENCE [LARGE SCALE GENOMIC DNA]</scope>
    <source>
        <strain evidence="1">MED-G24</strain>
    </source>
</reference>
<dbReference type="AlphaFoldDB" id="A0A2A5WZN8"/>
<evidence type="ECO:0000313" key="1">
    <source>
        <dbReference type="EMBL" id="PDH41881.1"/>
    </source>
</evidence>
<comment type="caution">
    <text evidence="1">The sequence shown here is derived from an EMBL/GenBank/DDBJ whole genome shotgun (WGS) entry which is preliminary data.</text>
</comment>
<sequence length="253" mass="28160">MIPLSDLFKDYTLGEAERRALGQNGHLLLPGLLTDQASSRLVLSLRNVVQRGKHAVKGHEPQRFSAEFDDYLASLINHPQMLALARNILGQDIRYDHCVSLVRPPGTPAMAWHSHEYAEDDPSLGFIRIFFYVSGFASDDGGLKVVPGSHLFRDRSISAKNDVDLRDDWLLGKTHPETGEDLNIEHLDAPPGSIIIMWTHAAHGVVARKADSTTRYCVVYAYRNPGRSSDARWISEAFEAQPPSGCAELMPLY</sequence>
<evidence type="ECO:0008006" key="3">
    <source>
        <dbReference type="Google" id="ProtNLM"/>
    </source>
</evidence>
<dbReference type="GO" id="GO:0005506">
    <property type="term" value="F:iron ion binding"/>
    <property type="evidence" value="ECO:0007669"/>
    <property type="project" value="UniProtKB-ARBA"/>
</dbReference>
<dbReference type="PANTHER" id="PTHR20883:SF46">
    <property type="entry name" value="PHYTANOYL-COA HYDROXYLASE"/>
    <property type="match status" value="1"/>
</dbReference>
<proteinExistence type="predicted"/>
<dbReference type="Pfam" id="PF05721">
    <property type="entry name" value="PhyH"/>
    <property type="match status" value="1"/>
</dbReference>